<dbReference type="SUPFAM" id="SSF53335">
    <property type="entry name" value="S-adenosyl-L-methionine-dependent methyltransferases"/>
    <property type="match status" value="1"/>
</dbReference>
<dbReference type="AlphaFoldDB" id="A0A1G5NL82"/>
<dbReference type="EMBL" id="FMVW01000004">
    <property type="protein sequence ID" value="SCZ37501.1"/>
    <property type="molecule type" value="Genomic_DNA"/>
</dbReference>
<accession>A0A1G5NL82</accession>
<evidence type="ECO:0000259" key="1">
    <source>
        <dbReference type="Pfam" id="PF08241"/>
    </source>
</evidence>
<keyword evidence="2" id="KW-0489">Methyltransferase</keyword>
<dbReference type="GO" id="GO:0008757">
    <property type="term" value="F:S-adenosylmethionine-dependent methyltransferase activity"/>
    <property type="evidence" value="ECO:0007669"/>
    <property type="project" value="InterPro"/>
</dbReference>
<dbReference type="InterPro" id="IPR013216">
    <property type="entry name" value="Methyltransf_11"/>
</dbReference>
<gene>
    <name evidence="2" type="ORF">SAMN03080610_02189</name>
</gene>
<dbReference type="Pfam" id="PF08241">
    <property type="entry name" value="Methyltransf_11"/>
    <property type="match status" value="1"/>
</dbReference>
<evidence type="ECO:0000313" key="3">
    <source>
        <dbReference type="Proteomes" id="UP000199347"/>
    </source>
</evidence>
<dbReference type="OrthoDB" id="9787738at2"/>
<proteinExistence type="predicted"/>
<feature type="domain" description="Methyltransferase type 11" evidence="1">
    <location>
        <begin position="51"/>
        <end position="146"/>
    </location>
</feature>
<sequence>MASSMSQNVLIDRQFGIRAASYVASAVHASGSDLAYLAERIAELNPETAIDLGAGGGHVSYAMAGFARRVVACDLSQEMLAAVAETARNRGLPNIETQVCDIHALPFGDGEADFVASRFSAHHWTDLPGALRETRRILKEGSTAIFMDVVSPGIPLLDTHLQAVELLRDPSHVRDYSVSEWLRELQSAGFALRRSMGARLRLDFTSWVERIGTEPEFSSAIRLLQKTASGNVSRHFAIEDDGSFTIDTAVFEVLAA</sequence>
<dbReference type="InterPro" id="IPR029063">
    <property type="entry name" value="SAM-dependent_MTases_sf"/>
</dbReference>
<dbReference type="PANTHER" id="PTHR43591">
    <property type="entry name" value="METHYLTRANSFERASE"/>
    <property type="match status" value="1"/>
</dbReference>
<evidence type="ECO:0000313" key="2">
    <source>
        <dbReference type="EMBL" id="SCZ37501.1"/>
    </source>
</evidence>
<dbReference type="GO" id="GO:0032259">
    <property type="term" value="P:methylation"/>
    <property type="evidence" value="ECO:0007669"/>
    <property type="project" value="UniProtKB-KW"/>
</dbReference>
<dbReference type="STRING" id="1120955.SAMN03080610_02189"/>
<dbReference type="CDD" id="cd02440">
    <property type="entry name" value="AdoMet_MTases"/>
    <property type="match status" value="1"/>
</dbReference>
<protein>
    <submittedName>
        <fullName evidence="2">Methyltransferase domain-containing protein</fullName>
    </submittedName>
</protein>
<name>A0A1G5NL82_AFIMA</name>
<keyword evidence="3" id="KW-1185">Reference proteome</keyword>
<reference evidence="2 3" key="1">
    <citation type="submission" date="2016-10" db="EMBL/GenBank/DDBJ databases">
        <authorList>
            <person name="de Groot N.N."/>
        </authorList>
    </citation>
    <scope>NUCLEOTIDE SEQUENCE [LARGE SCALE GENOMIC DNA]</scope>
    <source>
        <strain evidence="2 3">DSM 2698</strain>
    </source>
</reference>
<dbReference type="RefSeq" id="WP_092812513.1">
    <property type="nucleotide sequence ID" value="NZ_NRSE01000004.1"/>
</dbReference>
<organism evidence="2 3">
    <name type="scientific">Afifella marina DSM 2698</name>
    <dbReference type="NCBI Taxonomy" id="1120955"/>
    <lineage>
        <taxon>Bacteria</taxon>
        <taxon>Pseudomonadati</taxon>
        <taxon>Pseudomonadota</taxon>
        <taxon>Alphaproteobacteria</taxon>
        <taxon>Hyphomicrobiales</taxon>
        <taxon>Afifellaceae</taxon>
        <taxon>Afifella</taxon>
    </lineage>
</organism>
<dbReference type="Gene3D" id="3.40.50.150">
    <property type="entry name" value="Vaccinia Virus protein VP39"/>
    <property type="match status" value="1"/>
</dbReference>
<keyword evidence="2" id="KW-0808">Transferase</keyword>
<dbReference type="Proteomes" id="UP000199347">
    <property type="component" value="Unassembled WGS sequence"/>
</dbReference>